<feature type="transmembrane region" description="Helical" evidence="1">
    <location>
        <begin position="89"/>
        <end position="109"/>
    </location>
</feature>
<keyword evidence="1" id="KW-1133">Transmembrane helix</keyword>
<organism evidence="2 3">
    <name type="scientific">Gossypium hirsutum</name>
    <name type="common">Upland cotton</name>
    <name type="synonym">Gossypium mexicanum</name>
    <dbReference type="NCBI Taxonomy" id="3635"/>
    <lineage>
        <taxon>Eukaryota</taxon>
        <taxon>Viridiplantae</taxon>
        <taxon>Streptophyta</taxon>
        <taxon>Embryophyta</taxon>
        <taxon>Tracheophyta</taxon>
        <taxon>Spermatophyta</taxon>
        <taxon>Magnoliopsida</taxon>
        <taxon>eudicotyledons</taxon>
        <taxon>Gunneridae</taxon>
        <taxon>Pentapetalae</taxon>
        <taxon>rosids</taxon>
        <taxon>malvids</taxon>
        <taxon>Malvales</taxon>
        <taxon>Malvaceae</taxon>
        <taxon>Malvoideae</taxon>
        <taxon>Gossypium</taxon>
    </lineage>
</organism>
<evidence type="ECO:0000256" key="1">
    <source>
        <dbReference type="SAM" id="Phobius"/>
    </source>
</evidence>
<reference evidence="3" key="2">
    <citation type="submission" date="2025-08" db="UniProtKB">
        <authorList>
            <consortium name="RefSeq"/>
        </authorList>
    </citation>
    <scope>IDENTIFICATION</scope>
</reference>
<keyword evidence="1" id="KW-0812">Transmembrane</keyword>
<dbReference type="RefSeq" id="XP_040955859.1">
    <property type="nucleotide sequence ID" value="XM_041099925.1"/>
</dbReference>
<protein>
    <submittedName>
        <fullName evidence="3">Uncharacterized protein isoform X1</fullName>
    </submittedName>
</protein>
<gene>
    <name evidence="3" type="primary">LOC121220279</name>
</gene>
<sequence>MTEFFGTTLIYFWSHPSLSNPRLIPCPFSFNQLHHRNRGFLHPVFRLFVVPSCFGQSVRSAISQTRESPSTQLCRKPRSSPNMTTCKHAQASAIAGVAIFLLGPCRILIVKLQTRNKWATDSTSNLHNGHRSSLTSPLLFKLWSVCINSLDSFHIPIFILLDNFSFHNYV</sequence>
<keyword evidence="1" id="KW-0472">Membrane</keyword>
<dbReference type="Proteomes" id="UP000818029">
    <property type="component" value="Chromosome A03"/>
</dbReference>
<dbReference type="GeneID" id="121220279"/>
<reference evidence="2" key="1">
    <citation type="journal article" date="2020" name="Nat. Genet.">
        <title>Genomic diversifications of five Gossypium allopolyploid species and their impact on cotton improvement.</title>
        <authorList>
            <person name="Chen Z.J."/>
            <person name="Sreedasyam A."/>
            <person name="Ando A."/>
            <person name="Song Q."/>
            <person name="De Santiago L.M."/>
            <person name="Hulse-Kemp A.M."/>
            <person name="Ding M."/>
            <person name="Ye W."/>
            <person name="Kirkbride R.C."/>
            <person name="Jenkins J."/>
            <person name="Plott C."/>
            <person name="Lovell J."/>
            <person name="Lin Y.M."/>
            <person name="Vaughn R."/>
            <person name="Liu B."/>
            <person name="Simpson S."/>
            <person name="Scheffler B.E."/>
            <person name="Wen L."/>
            <person name="Saski C.A."/>
            <person name="Grover C.E."/>
            <person name="Hu G."/>
            <person name="Conover J.L."/>
            <person name="Carlson J.W."/>
            <person name="Shu S."/>
            <person name="Boston L.B."/>
            <person name="Williams M."/>
            <person name="Peterson D.G."/>
            <person name="McGee K."/>
            <person name="Jones D.C."/>
            <person name="Wendel J.F."/>
            <person name="Stelly D.M."/>
            <person name="Grimwood J."/>
            <person name="Schmutz J."/>
        </authorList>
    </citation>
    <scope>NUCLEOTIDE SEQUENCE [LARGE SCALE GENOMIC DNA]</scope>
    <source>
        <strain evidence="2">cv. TM-1</strain>
    </source>
</reference>
<keyword evidence="2" id="KW-1185">Reference proteome</keyword>
<evidence type="ECO:0000313" key="3">
    <source>
        <dbReference type="RefSeq" id="XP_040955859.1"/>
    </source>
</evidence>
<evidence type="ECO:0000313" key="2">
    <source>
        <dbReference type="Proteomes" id="UP000818029"/>
    </source>
</evidence>
<accession>A0ABM3ALY6</accession>
<name>A0ABM3ALY6_GOSHI</name>
<proteinExistence type="predicted"/>